<feature type="region of interest" description="Disordered" evidence="1">
    <location>
        <begin position="237"/>
        <end position="257"/>
    </location>
</feature>
<dbReference type="Pfam" id="PF15992">
    <property type="entry name" value="DUF4769"/>
    <property type="match status" value="1"/>
</dbReference>
<organism evidence="2 3">
    <name type="scientific">Aphis craccivora</name>
    <name type="common">Cowpea aphid</name>
    <dbReference type="NCBI Taxonomy" id="307492"/>
    <lineage>
        <taxon>Eukaryota</taxon>
        <taxon>Metazoa</taxon>
        <taxon>Ecdysozoa</taxon>
        <taxon>Arthropoda</taxon>
        <taxon>Hexapoda</taxon>
        <taxon>Insecta</taxon>
        <taxon>Pterygota</taxon>
        <taxon>Neoptera</taxon>
        <taxon>Paraneoptera</taxon>
        <taxon>Hemiptera</taxon>
        <taxon>Sternorrhyncha</taxon>
        <taxon>Aphidomorpha</taxon>
        <taxon>Aphidoidea</taxon>
        <taxon>Aphididae</taxon>
        <taxon>Aphidini</taxon>
        <taxon>Aphis</taxon>
        <taxon>Aphis</taxon>
    </lineage>
</organism>
<sequence length="440" mass="50715">MDSNNMSDVIMNASVVICNTFKNEQALLDLLIELKGECFFNEFIDYGVTVESLQYITENHLSNICPKNKYGQRIIFEHHLIKWQASFLTEETKAVDKLNSDSSFSSDSEHSTLSSKNIIKINVEDILTSSGKGNLILSFFKKKNNKLTDELRKILTDILIEHLIQQKIHGSPKLFEQISVGIVEVFKSEIKETFYLCVPKQKPKGLLYQKYHNTIAKLRRFNLWNAPKKLKLNENNSDANSFRELPHDESEGEDSSTGAELNSVKQWLQFNIEPVNEVEIKWKQTADIRRRYHSLPNITIHDILDEWPTYKQSFGYSLIDIDFECMNTNSKSNSLFDKWNQFALTIIPFMASGIKDGNSKVLLQRLLEVQETDLDARNLLILGLMNSLLVPTSKYHHKESANKRRIIKTSISDARKSFLHQVASMNDLHTSIQIEIDNCY</sequence>
<comment type="caution">
    <text evidence="2">The sequence shown here is derived from an EMBL/GenBank/DDBJ whole genome shotgun (WGS) entry which is preliminary data.</text>
</comment>
<evidence type="ECO:0000256" key="1">
    <source>
        <dbReference type="SAM" id="MobiDB-lite"/>
    </source>
</evidence>
<evidence type="ECO:0000313" key="3">
    <source>
        <dbReference type="Proteomes" id="UP000478052"/>
    </source>
</evidence>
<gene>
    <name evidence="2" type="ORF">FWK35_00031093</name>
</gene>
<dbReference type="OrthoDB" id="6590608at2759"/>
<accession>A0A6G0W1K6</accession>
<dbReference type="EMBL" id="VUJU01009995">
    <property type="protein sequence ID" value="KAF0716414.1"/>
    <property type="molecule type" value="Genomic_DNA"/>
</dbReference>
<reference evidence="2 3" key="1">
    <citation type="submission" date="2019-08" db="EMBL/GenBank/DDBJ databases">
        <title>Whole genome of Aphis craccivora.</title>
        <authorList>
            <person name="Voronova N.V."/>
            <person name="Shulinski R.S."/>
            <person name="Bandarenka Y.V."/>
            <person name="Zhorov D.G."/>
            <person name="Warner D."/>
        </authorList>
    </citation>
    <scope>NUCLEOTIDE SEQUENCE [LARGE SCALE GENOMIC DNA]</scope>
    <source>
        <strain evidence="2">180601</strain>
        <tissue evidence="2">Whole Body</tissue>
    </source>
</reference>
<dbReference type="Proteomes" id="UP000478052">
    <property type="component" value="Unassembled WGS sequence"/>
</dbReference>
<feature type="non-terminal residue" evidence="2">
    <location>
        <position position="440"/>
    </location>
</feature>
<protein>
    <submittedName>
        <fullName evidence="2">Uncharacterized protein</fullName>
    </submittedName>
</protein>
<name>A0A6G0W1K6_APHCR</name>
<dbReference type="InterPro" id="IPR031934">
    <property type="entry name" value="DUF4769"/>
</dbReference>
<proteinExistence type="predicted"/>
<evidence type="ECO:0000313" key="2">
    <source>
        <dbReference type="EMBL" id="KAF0716414.1"/>
    </source>
</evidence>
<keyword evidence="3" id="KW-1185">Reference proteome</keyword>
<dbReference type="AlphaFoldDB" id="A0A6G0W1K6"/>